<evidence type="ECO:0000256" key="2">
    <source>
        <dbReference type="ARBA" id="ARBA00007776"/>
    </source>
</evidence>
<feature type="transmembrane region" description="Helical" evidence="8">
    <location>
        <begin position="140"/>
        <end position="163"/>
    </location>
</feature>
<evidence type="ECO:0000313" key="10">
    <source>
        <dbReference type="Proteomes" id="UP000248214"/>
    </source>
</evidence>
<comment type="caution">
    <text evidence="9">The sequence shown here is derived from an EMBL/GenBank/DDBJ whole genome shotgun (WGS) entry which is preliminary data.</text>
</comment>
<keyword evidence="3" id="KW-1003">Cell membrane</keyword>
<evidence type="ECO:0000313" key="9">
    <source>
        <dbReference type="EMBL" id="PYZ93624.1"/>
    </source>
</evidence>
<keyword evidence="4 8" id="KW-0812">Transmembrane</keyword>
<name>A0A323TI52_9BACI</name>
<evidence type="ECO:0000256" key="7">
    <source>
        <dbReference type="ARBA" id="ARBA00023136"/>
    </source>
</evidence>
<dbReference type="GO" id="GO:0008360">
    <property type="term" value="P:regulation of cell shape"/>
    <property type="evidence" value="ECO:0007669"/>
    <property type="project" value="UniProtKB-KW"/>
</dbReference>
<evidence type="ECO:0000256" key="4">
    <source>
        <dbReference type="ARBA" id="ARBA00022692"/>
    </source>
</evidence>
<feature type="transmembrane region" description="Helical" evidence="8">
    <location>
        <begin position="70"/>
        <end position="89"/>
    </location>
</feature>
<evidence type="ECO:0000256" key="6">
    <source>
        <dbReference type="ARBA" id="ARBA00022989"/>
    </source>
</evidence>
<proteinExistence type="inferred from homology"/>
<gene>
    <name evidence="9" type="primary">mreD</name>
    <name evidence="9" type="ORF">CR194_10715</name>
</gene>
<comment type="subcellular location">
    <subcellularLocation>
        <location evidence="1">Cell membrane</location>
        <topology evidence="1">Multi-pass membrane protein</topology>
    </subcellularLocation>
</comment>
<dbReference type="NCBIfam" id="TIGR03426">
    <property type="entry name" value="shape_MreD"/>
    <property type="match status" value="1"/>
</dbReference>
<feature type="transmembrane region" description="Helical" evidence="8">
    <location>
        <begin position="6"/>
        <end position="25"/>
    </location>
</feature>
<dbReference type="EMBL" id="PDOD01000002">
    <property type="protein sequence ID" value="PYZ93624.1"/>
    <property type="molecule type" value="Genomic_DNA"/>
</dbReference>
<sequence length="174" mass="20053">MIIRYSMFIALFILFILEGTVYQVFAPDFHGSAYQLIPRWMFMLILVAGIHRGRGNGLLYGITFGVLYDIIYSQVLGVYTFGMGLIAYVFSNSIPFFKDNLAVLILTVVVGVGLLEYYIYGMMTLLGKTSLAHETFLSTRFIPTLIMNFLVITVFAFPLRLWFQYLERRMDEMN</sequence>
<dbReference type="Pfam" id="PF04093">
    <property type="entry name" value="MreD"/>
    <property type="match status" value="1"/>
</dbReference>
<reference evidence="9 10" key="1">
    <citation type="submission" date="2017-10" db="EMBL/GenBank/DDBJ databases">
        <title>Bacillus sp. nov., a halophilic bacterium isolated from a Keqin Lake.</title>
        <authorList>
            <person name="Wang H."/>
        </authorList>
    </citation>
    <scope>NUCLEOTIDE SEQUENCE [LARGE SCALE GENOMIC DNA]</scope>
    <source>
        <strain evidence="9 10">KQ-12</strain>
    </source>
</reference>
<dbReference type="InterPro" id="IPR007227">
    <property type="entry name" value="Cell_shape_determining_MreD"/>
</dbReference>
<evidence type="ECO:0000256" key="5">
    <source>
        <dbReference type="ARBA" id="ARBA00022960"/>
    </source>
</evidence>
<dbReference type="RefSeq" id="WP_110609656.1">
    <property type="nucleotide sequence ID" value="NZ_PDOD01000002.1"/>
</dbReference>
<accession>A0A323TI52</accession>
<organism evidence="9 10">
    <name type="scientific">Salipaludibacillus keqinensis</name>
    <dbReference type="NCBI Taxonomy" id="2045207"/>
    <lineage>
        <taxon>Bacteria</taxon>
        <taxon>Bacillati</taxon>
        <taxon>Bacillota</taxon>
        <taxon>Bacilli</taxon>
        <taxon>Bacillales</taxon>
        <taxon>Bacillaceae</taxon>
    </lineage>
</organism>
<dbReference type="OrthoDB" id="1653857at2"/>
<keyword evidence="5" id="KW-0133">Cell shape</keyword>
<dbReference type="Proteomes" id="UP000248214">
    <property type="component" value="Unassembled WGS sequence"/>
</dbReference>
<dbReference type="GO" id="GO:0005886">
    <property type="term" value="C:plasma membrane"/>
    <property type="evidence" value="ECO:0007669"/>
    <property type="project" value="UniProtKB-SubCell"/>
</dbReference>
<keyword evidence="6 8" id="KW-1133">Transmembrane helix</keyword>
<comment type="similarity">
    <text evidence="2">Belongs to the MreD family.</text>
</comment>
<evidence type="ECO:0000256" key="8">
    <source>
        <dbReference type="SAM" id="Phobius"/>
    </source>
</evidence>
<evidence type="ECO:0000256" key="3">
    <source>
        <dbReference type="ARBA" id="ARBA00022475"/>
    </source>
</evidence>
<keyword evidence="10" id="KW-1185">Reference proteome</keyword>
<protein>
    <submittedName>
        <fullName evidence="9">Rod shape-determining protein MreD</fullName>
    </submittedName>
</protein>
<dbReference type="AlphaFoldDB" id="A0A323TI52"/>
<evidence type="ECO:0000256" key="1">
    <source>
        <dbReference type="ARBA" id="ARBA00004651"/>
    </source>
</evidence>
<feature type="transmembrane region" description="Helical" evidence="8">
    <location>
        <begin position="101"/>
        <end position="120"/>
    </location>
</feature>
<keyword evidence="7 8" id="KW-0472">Membrane</keyword>